<dbReference type="Pfam" id="PF20434">
    <property type="entry name" value="BD-FAE"/>
    <property type="match status" value="1"/>
</dbReference>
<name>A0A517VQD4_9PLAN</name>
<dbReference type="InterPro" id="IPR029058">
    <property type="entry name" value="AB_hydrolase_fold"/>
</dbReference>
<dbReference type="Proteomes" id="UP000318704">
    <property type="component" value="Chromosome"/>
</dbReference>
<feature type="transmembrane region" description="Helical" evidence="2">
    <location>
        <begin position="6"/>
        <end position="23"/>
    </location>
</feature>
<reference evidence="4 5" key="1">
    <citation type="submission" date="2019-03" db="EMBL/GenBank/DDBJ databases">
        <title>Deep-cultivation of Planctomycetes and their phenomic and genomic characterization uncovers novel biology.</title>
        <authorList>
            <person name="Wiegand S."/>
            <person name="Jogler M."/>
            <person name="Boedeker C."/>
            <person name="Pinto D."/>
            <person name="Vollmers J."/>
            <person name="Rivas-Marin E."/>
            <person name="Kohn T."/>
            <person name="Peeters S.H."/>
            <person name="Heuer A."/>
            <person name="Rast P."/>
            <person name="Oberbeckmann S."/>
            <person name="Bunk B."/>
            <person name="Jeske O."/>
            <person name="Meyerdierks A."/>
            <person name="Storesund J.E."/>
            <person name="Kallscheuer N."/>
            <person name="Luecker S."/>
            <person name="Lage O.M."/>
            <person name="Pohl T."/>
            <person name="Merkel B.J."/>
            <person name="Hornburger P."/>
            <person name="Mueller R.-W."/>
            <person name="Bruemmer F."/>
            <person name="Labrenz M."/>
            <person name="Spormann A.M."/>
            <person name="Op den Camp H."/>
            <person name="Overmann J."/>
            <person name="Amann R."/>
            <person name="Jetten M.S.M."/>
            <person name="Mascher T."/>
            <person name="Medema M.H."/>
            <person name="Devos D.P."/>
            <person name="Kaster A.-K."/>
            <person name="Ovreas L."/>
            <person name="Rohde M."/>
            <person name="Galperin M.Y."/>
            <person name="Jogler C."/>
        </authorList>
    </citation>
    <scope>NUCLEOTIDE SEQUENCE [LARGE SCALE GENOMIC DNA]</scope>
    <source>
        <strain evidence="4 5">V144</strain>
    </source>
</reference>
<sequence>MTTIFARFFIGIFLFSIIVYFIPEPVRTSAKAQLDTDYNSSDIPAMPSDLKIFDSISYREGKKKAWKLDLIMQKEKGPQKRPAIVFVHGGGWHGGDKGRGFFRTGAIEYARKGYVCVSVNYRLSDEAPFPACVEDVKCAVRWLRAHAEKYHVDPERIGGYGNSAGAHLVCMLGLVKKNANMEGDGPWQEYSSQLNAVCAAATPTDFTNWPGGFETKSSLRQLLKAPNTNIHEQAAKASPINHVHSKAPPFLLFHGIQDHLVDVSQADHFVEALKSAGAKDINYHRFEASGHGVFSQCRKKTHRLMEEFFARTLMKQERSLSQAQP</sequence>
<keyword evidence="2" id="KW-1133">Transmembrane helix</keyword>
<keyword evidence="1 4" id="KW-0378">Hydrolase</keyword>
<keyword evidence="2" id="KW-0472">Membrane</keyword>
<dbReference type="Gene3D" id="3.40.50.1820">
    <property type="entry name" value="alpha/beta hydrolase"/>
    <property type="match status" value="1"/>
</dbReference>
<dbReference type="GO" id="GO:0106435">
    <property type="term" value="F:carboxylesterase activity"/>
    <property type="evidence" value="ECO:0007669"/>
    <property type="project" value="UniProtKB-EC"/>
</dbReference>
<proteinExistence type="predicted"/>
<evidence type="ECO:0000256" key="1">
    <source>
        <dbReference type="ARBA" id="ARBA00022801"/>
    </source>
</evidence>
<keyword evidence="2" id="KW-0812">Transmembrane</keyword>
<gene>
    <name evidence="4" type="primary">nlhH_2</name>
    <name evidence="4" type="ORF">V144x_06750</name>
</gene>
<dbReference type="InterPro" id="IPR049492">
    <property type="entry name" value="BD-FAE-like_dom"/>
</dbReference>
<evidence type="ECO:0000313" key="4">
    <source>
        <dbReference type="EMBL" id="QDT95235.1"/>
    </source>
</evidence>
<protein>
    <submittedName>
        <fullName evidence="4">Carboxylesterase NlhH</fullName>
        <ecNumber evidence="4">3.1.1.1</ecNumber>
    </submittedName>
</protein>
<organism evidence="4 5">
    <name type="scientific">Gimesia aquarii</name>
    <dbReference type="NCBI Taxonomy" id="2527964"/>
    <lineage>
        <taxon>Bacteria</taxon>
        <taxon>Pseudomonadati</taxon>
        <taxon>Planctomycetota</taxon>
        <taxon>Planctomycetia</taxon>
        <taxon>Planctomycetales</taxon>
        <taxon>Planctomycetaceae</taxon>
        <taxon>Gimesia</taxon>
    </lineage>
</organism>
<feature type="domain" description="BD-FAE-like" evidence="3">
    <location>
        <begin position="68"/>
        <end position="273"/>
    </location>
</feature>
<dbReference type="KEGG" id="gaw:V144x_06750"/>
<dbReference type="EMBL" id="CP037920">
    <property type="protein sequence ID" value="QDT95235.1"/>
    <property type="molecule type" value="Genomic_DNA"/>
</dbReference>
<dbReference type="AlphaFoldDB" id="A0A517VQD4"/>
<dbReference type="InterPro" id="IPR050300">
    <property type="entry name" value="GDXG_lipolytic_enzyme"/>
</dbReference>
<dbReference type="EC" id="3.1.1.1" evidence="4"/>
<evidence type="ECO:0000259" key="3">
    <source>
        <dbReference type="Pfam" id="PF20434"/>
    </source>
</evidence>
<dbReference type="PANTHER" id="PTHR48081">
    <property type="entry name" value="AB HYDROLASE SUPERFAMILY PROTEIN C4A8.06C"/>
    <property type="match status" value="1"/>
</dbReference>
<accession>A0A517VQD4</accession>
<dbReference type="SUPFAM" id="SSF53474">
    <property type="entry name" value="alpha/beta-Hydrolases"/>
    <property type="match status" value="1"/>
</dbReference>
<evidence type="ECO:0000256" key="2">
    <source>
        <dbReference type="SAM" id="Phobius"/>
    </source>
</evidence>
<dbReference type="PANTHER" id="PTHR48081:SF13">
    <property type="entry name" value="ALPHA_BETA HYDROLASE"/>
    <property type="match status" value="1"/>
</dbReference>
<dbReference type="RefSeq" id="WP_144981323.1">
    <property type="nucleotide sequence ID" value="NZ_CP037920.1"/>
</dbReference>
<evidence type="ECO:0000313" key="5">
    <source>
        <dbReference type="Proteomes" id="UP000318704"/>
    </source>
</evidence>